<gene>
    <name evidence="1" type="ORF">S01H4_49758</name>
</gene>
<proteinExistence type="predicted"/>
<accession>X1E086</accession>
<name>X1E086_9ZZZZ</name>
<reference evidence="1" key="1">
    <citation type="journal article" date="2014" name="Front. Microbiol.">
        <title>High frequency of phylogenetically diverse reductive dehalogenase-homologous genes in deep subseafloor sedimentary metagenomes.</title>
        <authorList>
            <person name="Kawai M."/>
            <person name="Futagami T."/>
            <person name="Toyoda A."/>
            <person name="Takaki Y."/>
            <person name="Nishi S."/>
            <person name="Hori S."/>
            <person name="Arai W."/>
            <person name="Tsubouchi T."/>
            <person name="Morono Y."/>
            <person name="Uchiyama I."/>
            <person name="Ito T."/>
            <person name="Fujiyama A."/>
            <person name="Inagaki F."/>
            <person name="Takami H."/>
        </authorList>
    </citation>
    <scope>NUCLEOTIDE SEQUENCE</scope>
    <source>
        <strain evidence="1">Expedition CK06-06</strain>
    </source>
</reference>
<organism evidence="1">
    <name type="scientific">marine sediment metagenome</name>
    <dbReference type="NCBI Taxonomy" id="412755"/>
    <lineage>
        <taxon>unclassified sequences</taxon>
        <taxon>metagenomes</taxon>
        <taxon>ecological metagenomes</taxon>
    </lineage>
</organism>
<feature type="non-terminal residue" evidence="1">
    <location>
        <position position="227"/>
    </location>
</feature>
<sequence length="227" mass="26172">MNGNKEDKEIEKASILSQHRVSAMATVSLREILKTFPMTEKKILDSPYCITKIGANASKGEEIEPYIDNKKYGIKVHRDRKINSFEWNYNIKIKDGYAENPLDKTGIKTILSNLNDAGIDDAPVDYLRVLLHDSEIGKLKDMDENLFHATLISEKCDEKERAIVADHKVNELLIKNDGFQYRVLNCRELISRREELNEDIQNYLIRWKGKTGYSLNSPIKIAQRMAR</sequence>
<comment type="caution">
    <text evidence="1">The sequence shown here is derived from an EMBL/GenBank/DDBJ whole genome shotgun (WGS) entry which is preliminary data.</text>
</comment>
<protein>
    <submittedName>
        <fullName evidence="1">Uncharacterized protein</fullName>
    </submittedName>
</protein>
<dbReference type="AlphaFoldDB" id="X1E086"/>
<evidence type="ECO:0000313" key="1">
    <source>
        <dbReference type="EMBL" id="GAH02058.1"/>
    </source>
</evidence>
<dbReference type="EMBL" id="BART01028180">
    <property type="protein sequence ID" value="GAH02058.1"/>
    <property type="molecule type" value="Genomic_DNA"/>
</dbReference>